<evidence type="ECO:0000313" key="4">
    <source>
        <dbReference type="Proteomes" id="UP000501253"/>
    </source>
</evidence>
<dbReference type="InterPro" id="IPR002871">
    <property type="entry name" value="NIF_FeS_clus_asmbl_NifU_N"/>
</dbReference>
<feature type="domain" description="NIF system FeS cluster assembly NifU N-terminal" evidence="1">
    <location>
        <begin position="5"/>
        <end position="125"/>
    </location>
</feature>
<dbReference type="AlphaFoldDB" id="A0A6H1WST3"/>
<reference evidence="3 4" key="1">
    <citation type="submission" date="2019-08" db="EMBL/GenBank/DDBJ databases">
        <title>Complete genome sequence of Thermosulfurimonas marina SU872T, an anaerobic thermophilic chemolithoautotrophic bacterium isolated from a shallow marine hydrothermal vent.</title>
        <authorList>
            <person name="Allioux M."/>
            <person name="Jebbar M."/>
            <person name="Slobodkina G."/>
            <person name="Slobodkin A."/>
            <person name="Moalic Y."/>
            <person name="Frolova A."/>
            <person name="Shao Z."/>
            <person name="Alain K."/>
        </authorList>
    </citation>
    <scope>NUCLEOTIDE SEQUENCE [LARGE SCALE GENOMIC DNA]</scope>
    <source>
        <strain evidence="3 4">SU872</strain>
    </source>
</reference>
<name>A0A6H1WST3_9BACT</name>
<evidence type="ECO:0000313" key="3">
    <source>
        <dbReference type="EMBL" id="QJA06231.1"/>
    </source>
</evidence>
<dbReference type="KEGG" id="tmai:FVE67_05185"/>
<dbReference type="Proteomes" id="UP000501253">
    <property type="component" value="Chromosome"/>
</dbReference>
<dbReference type="RefSeq" id="WP_168719579.1">
    <property type="nucleotide sequence ID" value="NZ_CP042909.1"/>
</dbReference>
<dbReference type="EMBL" id="CP042909">
    <property type="protein sequence ID" value="QJA06231.1"/>
    <property type="molecule type" value="Genomic_DNA"/>
</dbReference>
<dbReference type="Pfam" id="PF01592">
    <property type="entry name" value="NifU_N"/>
    <property type="match status" value="1"/>
</dbReference>
<dbReference type="GO" id="GO:0051536">
    <property type="term" value="F:iron-sulfur cluster binding"/>
    <property type="evidence" value="ECO:0007669"/>
    <property type="project" value="InterPro"/>
</dbReference>
<keyword evidence="4" id="KW-1185">Reference proteome</keyword>
<accession>A0A6H1WST3</accession>
<feature type="domain" description="Zinc-ribbon" evidence="2">
    <location>
        <begin position="142"/>
        <end position="163"/>
    </location>
</feature>
<dbReference type="GO" id="GO:0016226">
    <property type="term" value="P:iron-sulfur cluster assembly"/>
    <property type="evidence" value="ECO:0007669"/>
    <property type="project" value="InterPro"/>
</dbReference>
<evidence type="ECO:0000259" key="1">
    <source>
        <dbReference type="Pfam" id="PF01592"/>
    </source>
</evidence>
<proteinExistence type="predicted"/>
<gene>
    <name evidence="3" type="ORF">FVE67_05185</name>
</gene>
<dbReference type="Pfam" id="PF13240">
    <property type="entry name" value="Zn_Ribbon_1"/>
    <property type="match status" value="1"/>
</dbReference>
<organism evidence="3 4">
    <name type="scientific">Thermosulfurimonas marina</name>
    <dbReference type="NCBI Taxonomy" id="2047767"/>
    <lineage>
        <taxon>Bacteria</taxon>
        <taxon>Pseudomonadati</taxon>
        <taxon>Thermodesulfobacteriota</taxon>
        <taxon>Thermodesulfobacteria</taxon>
        <taxon>Thermodesulfobacteriales</taxon>
        <taxon>Thermodesulfobacteriaceae</taxon>
        <taxon>Thermosulfurimonas</taxon>
    </lineage>
</organism>
<sequence length="169" mass="18403">MFTEKYTEKVLEHFANPRNVGEIPDADGVGEVGNPACGDMMTFYIRVQDGRITDVKYKTFGCVAAIAVASVVSELAKGKTLEEAKALRNEDIARELGGLPKQKWHCSVLGAKALKEAILDYEARASGKPREKPARPKRKQACPECGVENPLTARFCMQCGAPLEVSCEA</sequence>
<dbReference type="CDD" id="cd06664">
    <property type="entry name" value="IscU_like"/>
    <property type="match status" value="1"/>
</dbReference>
<dbReference type="GO" id="GO:0005506">
    <property type="term" value="F:iron ion binding"/>
    <property type="evidence" value="ECO:0007669"/>
    <property type="project" value="InterPro"/>
</dbReference>
<evidence type="ECO:0000259" key="2">
    <source>
        <dbReference type="Pfam" id="PF13240"/>
    </source>
</evidence>
<protein>
    <submittedName>
        <fullName evidence="3">Zinc-ribbon domain-containing protein</fullName>
    </submittedName>
</protein>
<dbReference type="InterPro" id="IPR026870">
    <property type="entry name" value="Zinc_ribbon_dom"/>
</dbReference>
<dbReference type="SUPFAM" id="SSF82649">
    <property type="entry name" value="SufE/NifU"/>
    <property type="match status" value="1"/>
</dbReference>
<dbReference type="Gene3D" id="3.90.1010.10">
    <property type="match status" value="1"/>
</dbReference>
<dbReference type="PANTHER" id="PTHR10093">
    <property type="entry name" value="IRON-SULFUR CLUSTER ASSEMBLY ENZYME NIFU HOMOLOG"/>
    <property type="match status" value="1"/>
</dbReference>